<dbReference type="GO" id="GO:0031267">
    <property type="term" value="F:small GTPase binding"/>
    <property type="evidence" value="ECO:0007669"/>
    <property type="project" value="InterPro"/>
</dbReference>
<dbReference type="PANTHER" id="PTHR10997">
    <property type="entry name" value="IMPORTIN-7, 8, 11"/>
    <property type="match status" value="1"/>
</dbReference>
<dbReference type="InterPro" id="IPR011989">
    <property type="entry name" value="ARM-like"/>
</dbReference>
<dbReference type="GO" id="GO:0006606">
    <property type="term" value="P:protein import into nucleus"/>
    <property type="evidence" value="ECO:0007669"/>
    <property type="project" value="TreeGrafter"/>
</dbReference>
<dbReference type="SMART" id="SM00913">
    <property type="entry name" value="IBN_N"/>
    <property type="match status" value="1"/>
</dbReference>
<evidence type="ECO:0000313" key="9">
    <source>
        <dbReference type="EMBL" id="PWN92035.1"/>
    </source>
</evidence>
<dbReference type="RefSeq" id="XP_025379233.1">
    <property type="nucleotide sequence ID" value="XM_025521235.1"/>
</dbReference>
<dbReference type="PANTHER" id="PTHR10997:SF8">
    <property type="entry name" value="EXPORTIN-2"/>
    <property type="match status" value="1"/>
</dbReference>
<dbReference type="GO" id="GO:0005635">
    <property type="term" value="C:nuclear envelope"/>
    <property type="evidence" value="ECO:0007669"/>
    <property type="project" value="TreeGrafter"/>
</dbReference>
<dbReference type="InterPro" id="IPR016024">
    <property type="entry name" value="ARM-type_fold"/>
</dbReference>
<evidence type="ECO:0000313" key="10">
    <source>
        <dbReference type="Proteomes" id="UP000245768"/>
    </source>
</evidence>
<keyword evidence="10" id="KW-1185">Reference proteome</keyword>
<dbReference type="Pfam" id="PF03810">
    <property type="entry name" value="IBN_N"/>
    <property type="match status" value="1"/>
</dbReference>
<keyword evidence="5" id="KW-0963">Cytoplasm</keyword>
<evidence type="ECO:0000256" key="5">
    <source>
        <dbReference type="ARBA" id="ARBA00022490"/>
    </source>
</evidence>
<evidence type="ECO:0000256" key="2">
    <source>
        <dbReference type="ARBA" id="ARBA00004496"/>
    </source>
</evidence>
<comment type="similarity">
    <text evidence="3">Belongs to the XPO2/CSE1 family.</text>
</comment>
<dbReference type="STRING" id="215250.A0A316YW77"/>
<protein>
    <submittedName>
        <fullName evidence="9">Cse1-domain-containing protein</fullName>
    </submittedName>
</protein>
<dbReference type="GO" id="GO:0005049">
    <property type="term" value="F:nuclear export signal receptor activity"/>
    <property type="evidence" value="ECO:0007669"/>
    <property type="project" value="TreeGrafter"/>
</dbReference>
<dbReference type="Proteomes" id="UP000245768">
    <property type="component" value="Unassembled WGS sequence"/>
</dbReference>
<comment type="subcellular location">
    <subcellularLocation>
        <location evidence="2">Cytoplasm</location>
    </subcellularLocation>
    <subcellularLocation>
        <location evidence="1">Nucleus</location>
    </subcellularLocation>
</comment>
<sequence>MAQPFSAPPEMLATLSQIFTNTLNPATQKQAEATLTDLERQPNARLPLLLLALIAAVDQYPTPVRLAASIKLKNICRRAWASEEALEAVEDQGVELVSPEDRGQLKASLLPLLTDLSQPTRIAASPAGLRLQLSEAVALIAASDFPAEWPTLIDDLTGSLASPPDSSALQSVLQTTHSIFRGWRSAFRTNELYTEINLVLEKFASPFLELVRRTDEALGSAPAPSAVTVSSTMLLLLQVYHDLSAQDLPPLFEDNLASISALFLRYLNPRSAASNGIYAQNPAIVEALEGDDDETSPQNGQLIRAEICSIAELYAQRYLDAFGASVPDFVRAVWEMLGQAGKAEKEDLLVSQAITFLSTIVKVPSQKENFSGEGTIEALVEAIVLPNIALRDQDEELFQDEPLEWIRREFAFESADTDTRRQAASKFTRALLDQFNDRTTQVVSRHIGQYLEQYRADAAAHWRQKDAAIYLLTSIASTSSTVAKGVSSTNALIDVVGFFTDHVLVDLQSDPSTVNPILQVDAIKYLHTFRNQLTKEQLLSVLPLLVRHLESESYVTSTYAAITIERVLFLKAADGRRLLFSSTDVQPFAESILMALFRNIERGQTPEKIAENDYLIKCVMRLIATSREAMIPIRQPVLKHLTDILVEITKNPSNPRFTQYCFESISTLVRFVTAGDPSTIGEFEQALSGPFMSILQNDVAEFIPFVFQILSQMLELHQGAELPNSYVSLLPSLLTPALWSSRGNVPALVRLLQAFLSRGARQMVEANQVSALLGIYQTLIASRVNDEFGFELLTSIFDNVEPQQLDQYKAAVLTLMLTRLQSSRTEKFSRGFIAFVGALCSIQQPGYPDYALSAFDAVQPGLFSQILQGVILPDLHKVPPRQRRSVAVGLTRLLTKSTAMLSPPNSAAWAPTLTAVLKFVFYEGSVLSKPAQEGDAGATNEDDDIFAQDWEENQGFQSSFSLLAASRTSSSDGDARRTAFAGPDVGAYVARAIGELMQSPGADKVAPLLAQVPEELTEELRQYG</sequence>
<dbReference type="EMBL" id="KZ819635">
    <property type="protein sequence ID" value="PWN92035.1"/>
    <property type="molecule type" value="Genomic_DNA"/>
</dbReference>
<keyword evidence="6" id="KW-0653">Protein transport</keyword>
<dbReference type="InterPro" id="IPR005043">
    <property type="entry name" value="XPO2_C"/>
</dbReference>
<accession>A0A316YW77</accession>
<dbReference type="AlphaFoldDB" id="A0A316YW77"/>
<evidence type="ECO:0000259" key="8">
    <source>
        <dbReference type="PROSITE" id="PS50166"/>
    </source>
</evidence>
<dbReference type="OrthoDB" id="3268246at2759"/>
<dbReference type="Gene3D" id="1.25.10.10">
    <property type="entry name" value="Leucine-rich Repeat Variant"/>
    <property type="match status" value="1"/>
</dbReference>
<gene>
    <name evidence="9" type="ORF">FA10DRAFT_265841</name>
</gene>
<evidence type="ECO:0000256" key="3">
    <source>
        <dbReference type="ARBA" id="ARBA00008669"/>
    </source>
</evidence>
<reference evidence="9 10" key="1">
    <citation type="journal article" date="2018" name="Mol. Biol. Evol.">
        <title>Broad Genomic Sampling Reveals a Smut Pathogenic Ancestry of the Fungal Clade Ustilaginomycotina.</title>
        <authorList>
            <person name="Kijpornyongpan T."/>
            <person name="Mondo S.J."/>
            <person name="Barry K."/>
            <person name="Sandor L."/>
            <person name="Lee J."/>
            <person name="Lipzen A."/>
            <person name="Pangilinan J."/>
            <person name="LaButti K."/>
            <person name="Hainaut M."/>
            <person name="Henrissat B."/>
            <person name="Grigoriev I.V."/>
            <person name="Spatafora J.W."/>
            <person name="Aime M.C."/>
        </authorList>
    </citation>
    <scope>NUCLEOTIDE SEQUENCE [LARGE SCALE GENOMIC DNA]</scope>
    <source>
        <strain evidence="9 10">MCA 4198</strain>
    </source>
</reference>
<dbReference type="PROSITE" id="PS50166">
    <property type="entry name" value="IMPORTIN_B_NT"/>
    <property type="match status" value="1"/>
</dbReference>
<dbReference type="InterPro" id="IPR001494">
    <property type="entry name" value="Importin-beta_N"/>
</dbReference>
<proteinExistence type="inferred from homology"/>
<evidence type="ECO:0000256" key="1">
    <source>
        <dbReference type="ARBA" id="ARBA00004123"/>
    </source>
</evidence>
<dbReference type="GeneID" id="37043151"/>
<feature type="domain" description="Importin N-terminal" evidence="8">
    <location>
        <begin position="31"/>
        <end position="115"/>
    </location>
</feature>
<dbReference type="InParanoid" id="A0A316YW77"/>
<dbReference type="InterPro" id="IPR013713">
    <property type="entry name" value="XPO2_central"/>
</dbReference>
<evidence type="ECO:0000256" key="4">
    <source>
        <dbReference type="ARBA" id="ARBA00022448"/>
    </source>
</evidence>
<dbReference type="GO" id="GO:0005829">
    <property type="term" value="C:cytosol"/>
    <property type="evidence" value="ECO:0007669"/>
    <property type="project" value="TreeGrafter"/>
</dbReference>
<dbReference type="Pfam" id="PF08506">
    <property type="entry name" value="Cse1"/>
    <property type="match status" value="1"/>
</dbReference>
<keyword evidence="4" id="KW-0813">Transport</keyword>
<keyword evidence="7" id="KW-0539">Nucleus</keyword>
<name>A0A316YW77_9BASI</name>
<evidence type="ECO:0000256" key="7">
    <source>
        <dbReference type="ARBA" id="ARBA00023242"/>
    </source>
</evidence>
<dbReference type="Pfam" id="PF03378">
    <property type="entry name" value="CAS_CSE1"/>
    <property type="match status" value="1"/>
</dbReference>
<evidence type="ECO:0000256" key="6">
    <source>
        <dbReference type="ARBA" id="ARBA00022927"/>
    </source>
</evidence>
<dbReference type="FunCoup" id="A0A316YW77">
    <property type="interactions" value="745"/>
</dbReference>
<organism evidence="9 10">
    <name type="scientific">Acaromyces ingoldii</name>
    <dbReference type="NCBI Taxonomy" id="215250"/>
    <lineage>
        <taxon>Eukaryota</taxon>
        <taxon>Fungi</taxon>
        <taxon>Dikarya</taxon>
        <taxon>Basidiomycota</taxon>
        <taxon>Ustilaginomycotina</taxon>
        <taxon>Exobasidiomycetes</taxon>
        <taxon>Exobasidiales</taxon>
        <taxon>Cryptobasidiaceae</taxon>
        <taxon>Acaromyces</taxon>
    </lineage>
</organism>
<dbReference type="GO" id="GO:0006611">
    <property type="term" value="P:protein export from nucleus"/>
    <property type="evidence" value="ECO:0007669"/>
    <property type="project" value="TreeGrafter"/>
</dbReference>
<dbReference type="SUPFAM" id="SSF48371">
    <property type="entry name" value="ARM repeat"/>
    <property type="match status" value="1"/>
</dbReference>